<feature type="region of interest" description="Disordered" evidence="1">
    <location>
        <begin position="239"/>
        <end position="271"/>
    </location>
</feature>
<dbReference type="EMBL" id="JABCRI010000014">
    <property type="protein sequence ID" value="KAF8394351.1"/>
    <property type="molecule type" value="Genomic_DNA"/>
</dbReference>
<evidence type="ECO:0000256" key="1">
    <source>
        <dbReference type="SAM" id="MobiDB-lite"/>
    </source>
</evidence>
<evidence type="ECO:0000313" key="4">
    <source>
        <dbReference type="EMBL" id="KAF8394351.1"/>
    </source>
</evidence>
<dbReference type="OrthoDB" id="1929599at2759"/>
<reference evidence="4 5" key="1">
    <citation type="submission" date="2020-04" db="EMBL/GenBank/DDBJ databases">
        <title>Plant Genome Project.</title>
        <authorList>
            <person name="Zhang R.-G."/>
        </authorList>
    </citation>
    <scope>NUCLEOTIDE SEQUENCE [LARGE SCALE GENOMIC DNA]</scope>
    <source>
        <strain evidence="4">YNK0</strain>
        <tissue evidence="4">Leaf</tissue>
    </source>
</reference>
<feature type="domain" description="DUF4378" evidence="2">
    <location>
        <begin position="615"/>
        <end position="756"/>
    </location>
</feature>
<feature type="compositionally biased region" description="Polar residues" evidence="1">
    <location>
        <begin position="371"/>
        <end position="390"/>
    </location>
</feature>
<accession>A0A835D8Y3</accession>
<evidence type="ECO:0008006" key="6">
    <source>
        <dbReference type="Google" id="ProtNLM"/>
    </source>
</evidence>
<dbReference type="Pfam" id="PF14383">
    <property type="entry name" value="VARLMGL"/>
    <property type="match status" value="1"/>
</dbReference>
<dbReference type="PANTHER" id="PTHR31680:SF12">
    <property type="entry name" value="OS11G0587300 PROTEIN"/>
    <property type="match status" value="1"/>
</dbReference>
<gene>
    <name evidence="4" type="ORF">HHK36_020559</name>
</gene>
<feature type="region of interest" description="Disordered" evidence="1">
    <location>
        <begin position="368"/>
        <end position="528"/>
    </location>
</feature>
<dbReference type="Proteomes" id="UP000655225">
    <property type="component" value="Unassembled WGS sequence"/>
</dbReference>
<evidence type="ECO:0000259" key="3">
    <source>
        <dbReference type="Pfam" id="PF14383"/>
    </source>
</evidence>
<evidence type="ECO:0000313" key="5">
    <source>
        <dbReference type="Proteomes" id="UP000655225"/>
    </source>
</evidence>
<dbReference type="InterPro" id="IPR033334">
    <property type="entry name" value="LNG1/2"/>
</dbReference>
<feature type="compositionally biased region" description="Basic and acidic residues" evidence="1">
    <location>
        <begin position="239"/>
        <end position="262"/>
    </location>
</feature>
<dbReference type="Pfam" id="PF14309">
    <property type="entry name" value="DUF4378"/>
    <property type="match status" value="1"/>
</dbReference>
<feature type="compositionally biased region" description="Low complexity" evidence="1">
    <location>
        <begin position="46"/>
        <end position="56"/>
    </location>
</feature>
<dbReference type="InterPro" id="IPR025486">
    <property type="entry name" value="DUF4378"/>
</dbReference>
<sequence length="779" mass="88053">MAGILHDQNLEKQMGCMTGFLQLFDRHQILAGKSLYAPKRLPPSPAVDSASSVGSPMFSGELHSQSQSRSSSECVKPSLSPETRSPEPGIPVKRHLPLQVFEFKEGLRSSWKFKETPRLSLDSRAIIDGKGSLYPREIRTNAAILSTNRYEGSAEATMADVNENQRRSPSVIAKLMGLEALPDSGREPLKKAELRRSASESRVSRDLLHYRYIDGNNFQQSNFGSNLSSNVIRDNAALENDRSKVQKPDSKEFCARKPKSEWPKAPTGGIAMAPWKSQQQRRSFFDSQDVFPESKQTGSLYEEIEKRLRMRGIDEPAKDLETLKQILEALQLKGLLHSKKPEVRIDHRNFVYDRRFSSEESPIVVMKPSRSPVSYRQVKSGNDSPPSNFRSKAGVRRNLNLNNETLPPVRPRRDRPEIDRNLQNESRARNSRSPDRKESNAKSPSSLARRKPSNTETQRSSPINSPKLSSKKIGSDPTTSKSPRSRKPSADFSPRERFSCSAEDESSTISESSFSTASQIDTDRSKMENCKEGRSLLERCDSLLHSIAEITSTELQPSPVSVLDSSFYMDESSPSPVMKRSIHFKDQSVELEDENWSPLISPVRSKSQYESDDTDFIYISEILRASESLSEDYDIFLLLEKQNYNRNNSSNVSRLHRKLVFDTITEILDRQKQLPPRKAVTGINYVVGKPLLIQIWSEFQRIRDKDPAENLLEIICGLLRKDMAGDSINGWRNCPGEISETVLDIERMIFKDLVGETIRDLAVFAGKSIVPAPRRKLVF</sequence>
<proteinExistence type="predicted"/>
<name>A0A835D8Y3_TETSI</name>
<feature type="compositionally biased region" description="Basic and acidic residues" evidence="1">
    <location>
        <begin position="414"/>
        <end position="440"/>
    </location>
</feature>
<dbReference type="InterPro" id="IPR032795">
    <property type="entry name" value="DUF3741-assoc"/>
</dbReference>
<feature type="region of interest" description="Disordered" evidence="1">
    <location>
        <begin position="37"/>
        <end position="91"/>
    </location>
</feature>
<evidence type="ECO:0000259" key="2">
    <source>
        <dbReference type="Pfam" id="PF14309"/>
    </source>
</evidence>
<feature type="compositionally biased region" description="Low complexity" evidence="1">
    <location>
        <begin position="507"/>
        <end position="518"/>
    </location>
</feature>
<protein>
    <recommendedName>
        <fullName evidence="6">DUF4378 domain-containing protein</fullName>
    </recommendedName>
</protein>
<feature type="compositionally biased region" description="Polar residues" evidence="1">
    <location>
        <begin position="454"/>
        <end position="468"/>
    </location>
</feature>
<keyword evidence="5" id="KW-1185">Reference proteome</keyword>
<dbReference type="GO" id="GO:0051513">
    <property type="term" value="P:regulation of monopolar cell growth"/>
    <property type="evidence" value="ECO:0007669"/>
    <property type="project" value="InterPro"/>
</dbReference>
<dbReference type="OMA" id="FEWHAQK"/>
<comment type="caution">
    <text evidence="4">The sequence shown here is derived from an EMBL/GenBank/DDBJ whole genome shotgun (WGS) entry which is preliminary data.</text>
</comment>
<dbReference type="PANTHER" id="PTHR31680">
    <property type="entry name" value="LONGIFOLIA PROTEIN"/>
    <property type="match status" value="1"/>
</dbReference>
<organism evidence="4 5">
    <name type="scientific">Tetracentron sinense</name>
    <name type="common">Spur-leaf</name>
    <dbReference type="NCBI Taxonomy" id="13715"/>
    <lineage>
        <taxon>Eukaryota</taxon>
        <taxon>Viridiplantae</taxon>
        <taxon>Streptophyta</taxon>
        <taxon>Embryophyta</taxon>
        <taxon>Tracheophyta</taxon>
        <taxon>Spermatophyta</taxon>
        <taxon>Magnoliopsida</taxon>
        <taxon>Trochodendrales</taxon>
        <taxon>Trochodendraceae</taxon>
        <taxon>Tetracentron</taxon>
    </lineage>
</organism>
<dbReference type="AlphaFoldDB" id="A0A835D8Y3"/>
<feature type="domain" description="DUF3741" evidence="3">
    <location>
        <begin position="159"/>
        <end position="186"/>
    </location>
</feature>